<protein>
    <submittedName>
        <fullName evidence="5">DNA-binding transcriptional regulator, MarR family</fullName>
    </submittedName>
</protein>
<evidence type="ECO:0000313" key="6">
    <source>
        <dbReference type="Proteomes" id="UP000199159"/>
    </source>
</evidence>
<dbReference type="OrthoDB" id="9790052at2"/>
<keyword evidence="3" id="KW-0804">Transcription</keyword>
<evidence type="ECO:0000313" key="5">
    <source>
        <dbReference type="EMBL" id="SDO97314.1"/>
    </source>
</evidence>
<dbReference type="PANTHER" id="PTHR42756">
    <property type="entry name" value="TRANSCRIPTIONAL REGULATOR, MARR"/>
    <property type="match status" value="1"/>
</dbReference>
<dbReference type="PRINTS" id="PR00598">
    <property type="entry name" value="HTHMARR"/>
</dbReference>
<dbReference type="GO" id="GO:0003700">
    <property type="term" value="F:DNA-binding transcription factor activity"/>
    <property type="evidence" value="ECO:0007669"/>
    <property type="project" value="InterPro"/>
</dbReference>
<dbReference type="PROSITE" id="PS50995">
    <property type="entry name" value="HTH_MARR_2"/>
    <property type="match status" value="1"/>
</dbReference>
<keyword evidence="1" id="KW-0805">Transcription regulation</keyword>
<dbReference type="PANTHER" id="PTHR42756:SF1">
    <property type="entry name" value="TRANSCRIPTIONAL REPRESSOR OF EMRAB OPERON"/>
    <property type="match status" value="1"/>
</dbReference>
<sequence length="152" mass="17890">MSIQEETILNDKKVVADIEKSLRYISAIIKQKGREILSNYTITPPQFIALQWLLEDGDMTIGELSNKMYLACSTTTDLVDRMEKNTLVMRVKDPNDRRVVRIHLLEEGERIIEEVIKKRQDYLSDVLTDFSKEDIQLFEKYLSKLHHEMKEE</sequence>
<gene>
    <name evidence="5" type="ORF">SAMN05216565_10160</name>
</gene>
<dbReference type="InterPro" id="IPR036388">
    <property type="entry name" value="WH-like_DNA-bd_sf"/>
</dbReference>
<reference evidence="6" key="1">
    <citation type="submission" date="2016-10" db="EMBL/GenBank/DDBJ databases">
        <authorList>
            <person name="Varghese N."/>
            <person name="Submissions S."/>
        </authorList>
    </citation>
    <scope>NUCLEOTIDE SEQUENCE [LARGE SCALE GENOMIC DNA]</scope>
    <source>
        <strain evidence="6">IBRC-M10078</strain>
    </source>
</reference>
<accession>A0A1H0NXA3</accession>
<proteinExistence type="predicted"/>
<dbReference type="Proteomes" id="UP000199159">
    <property type="component" value="Unassembled WGS sequence"/>
</dbReference>
<dbReference type="AlphaFoldDB" id="A0A1H0NXA3"/>
<evidence type="ECO:0000256" key="3">
    <source>
        <dbReference type="ARBA" id="ARBA00023163"/>
    </source>
</evidence>
<evidence type="ECO:0000256" key="1">
    <source>
        <dbReference type="ARBA" id="ARBA00023015"/>
    </source>
</evidence>
<dbReference type="SMART" id="SM00347">
    <property type="entry name" value="HTH_MARR"/>
    <property type="match status" value="1"/>
</dbReference>
<evidence type="ECO:0000259" key="4">
    <source>
        <dbReference type="PROSITE" id="PS50995"/>
    </source>
</evidence>
<name>A0A1H0NXA3_9BACI</name>
<dbReference type="InterPro" id="IPR036390">
    <property type="entry name" value="WH_DNA-bd_sf"/>
</dbReference>
<dbReference type="Gene3D" id="1.10.10.10">
    <property type="entry name" value="Winged helix-like DNA-binding domain superfamily/Winged helix DNA-binding domain"/>
    <property type="match status" value="1"/>
</dbReference>
<dbReference type="RefSeq" id="WP_090849032.1">
    <property type="nucleotide sequence ID" value="NZ_FNJU01000001.1"/>
</dbReference>
<evidence type="ECO:0000256" key="2">
    <source>
        <dbReference type="ARBA" id="ARBA00023125"/>
    </source>
</evidence>
<dbReference type="EMBL" id="FNJU01000001">
    <property type="protein sequence ID" value="SDO97314.1"/>
    <property type="molecule type" value="Genomic_DNA"/>
</dbReference>
<keyword evidence="6" id="KW-1185">Reference proteome</keyword>
<feature type="domain" description="HTH marR-type" evidence="4">
    <location>
        <begin position="15"/>
        <end position="147"/>
    </location>
</feature>
<dbReference type="Pfam" id="PF01047">
    <property type="entry name" value="MarR"/>
    <property type="match status" value="1"/>
</dbReference>
<keyword evidence="2 5" id="KW-0238">DNA-binding</keyword>
<dbReference type="STRING" id="930152.SAMN05216565_10160"/>
<dbReference type="InterPro" id="IPR000835">
    <property type="entry name" value="HTH_MarR-typ"/>
</dbReference>
<dbReference type="SUPFAM" id="SSF46785">
    <property type="entry name" value="Winged helix' DNA-binding domain"/>
    <property type="match status" value="1"/>
</dbReference>
<dbReference type="GO" id="GO:0003677">
    <property type="term" value="F:DNA binding"/>
    <property type="evidence" value="ECO:0007669"/>
    <property type="project" value="UniProtKB-KW"/>
</dbReference>
<organism evidence="5 6">
    <name type="scientific">Litchfieldia salsa</name>
    <dbReference type="NCBI Taxonomy" id="930152"/>
    <lineage>
        <taxon>Bacteria</taxon>
        <taxon>Bacillati</taxon>
        <taxon>Bacillota</taxon>
        <taxon>Bacilli</taxon>
        <taxon>Bacillales</taxon>
        <taxon>Bacillaceae</taxon>
        <taxon>Litchfieldia</taxon>
    </lineage>
</organism>